<evidence type="ECO:0008006" key="3">
    <source>
        <dbReference type="Google" id="ProtNLM"/>
    </source>
</evidence>
<evidence type="ECO:0000313" key="1">
    <source>
        <dbReference type="EMBL" id="ALO26647.1"/>
    </source>
</evidence>
<dbReference type="Proteomes" id="UP000058857">
    <property type="component" value="Chromosome 1"/>
</dbReference>
<dbReference type="Gene3D" id="3.60.110.10">
    <property type="entry name" value="Carbon-nitrogen hydrolase"/>
    <property type="match status" value="1"/>
</dbReference>
<sequence length="246" mass="27341">MIGAGSVLASAKVTLFQKHINRPVSNDQKLKLSKEKSDFLLLPEYFPFYDLSSSPEKLSEKSKILSDELLQISEYYKGVIIGGSMFRKDDLGKLKISVPIIQDVVVVDWYDKQELSFEENVATPGDAEMIFIMGGFRFGIVAGNEIRNSERLEELKSQGVNLLFHIDSISEPNSTHAQDLEHYVKLSSQYDIFIARVGGVGAAFGRNRIGRSLLSTSSGVNWKVAESEKDKEVVKTVTINGVNGLF</sequence>
<reference evidence="1 2" key="1">
    <citation type="journal article" date="2015" name="PLoS Negl. Trop. Dis.">
        <title>Distribution of Plasmids in Distinct Leptospira Pathogenic Species.</title>
        <authorList>
            <person name="Wang Y."/>
            <person name="Zhuang X."/>
            <person name="Zhong Y."/>
            <person name="Zhang C."/>
            <person name="Zhang Y."/>
            <person name="Zeng L."/>
            <person name="Zhu Y."/>
            <person name="He P."/>
            <person name="Dong K."/>
            <person name="Pal U."/>
            <person name="Guo X."/>
            <person name="Qin J."/>
        </authorList>
    </citation>
    <scope>NUCLEOTIDE SEQUENCE [LARGE SCALE GENOMIC DNA]</scope>
    <source>
        <strain evidence="1 2">56604</strain>
    </source>
</reference>
<proteinExistence type="predicted"/>
<gene>
    <name evidence="1" type="ORF">LBBP_02401</name>
</gene>
<evidence type="ECO:0000313" key="2">
    <source>
        <dbReference type="Proteomes" id="UP000058857"/>
    </source>
</evidence>
<protein>
    <recommendedName>
        <fullName evidence="3">Amidohydrolase</fullName>
    </recommendedName>
</protein>
<dbReference type="EMBL" id="CP012029">
    <property type="protein sequence ID" value="ALO26647.1"/>
    <property type="molecule type" value="Genomic_DNA"/>
</dbReference>
<organism evidence="1">
    <name type="scientific">Leptospira borgpetersenii serovar Ballum</name>
    <dbReference type="NCBI Taxonomy" id="280505"/>
    <lineage>
        <taxon>Bacteria</taxon>
        <taxon>Pseudomonadati</taxon>
        <taxon>Spirochaetota</taxon>
        <taxon>Spirochaetia</taxon>
        <taxon>Leptospirales</taxon>
        <taxon>Leptospiraceae</taxon>
        <taxon>Leptospira</taxon>
    </lineage>
</organism>
<dbReference type="AlphaFoldDB" id="A0A0S2ISL9"/>
<dbReference type="SUPFAM" id="SSF56317">
    <property type="entry name" value="Carbon-nitrogen hydrolase"/>
    <property type="match status" value="1"/>
</dbReference>
<accession>A0A0S2ISL9</accession>
<dbReference type="PATRIC" id="fig|280505.15.peg.2346"/>
<name>A0A0S2ISL9_LEPBO</name>
<dbReference type="InterPro" id="IPR036526">
    <property type="entry name" value="C-N_Hydrolase_sf"/>
</dbReference>